<accession>A0A9P5L0X7</accession>
<organism evidence="1 2">
    <name type="scientific">Penicillium crustosum</name>
    <name type="common">Blue mold fungus</name>
    <dbReference type="NCBI Taxonomy" id="36656"/>
    <lineage>
        <taxon>Eukaryota</taxon>
        <taxon>Fungi</taxon>
        <taxon>Dikarya</taxon>
        <taxon>Ascomycota</taxon>
        <taxon>Pezizomycotina</taxon>
        <taxon>Eurotiomycetes</taxon>
        <taxon>Eurotiomycetidae</taxon>
        <taxon>Eurotiales</taxon>
        <taxon>Aspergillaceae</taxon>
        <taxon>Penicillium</taxon>
    </lineage>
</organism>
<protein>
    <submittedName>
        <fullName evidence="1">Uncharacterized protein</fullName>
    </submittedName>
</protein>
<reference evidence="1" key="1">
    <citation type="submission" date="2020-02" db="EMBL/GenBank/DDBJ databases">
        <authorList>
            <person name="Lichtner F.J."/>
        </authorList>
    </citation>
    <scope>NUCLEOTIDE SEQUENCE</scope>
    <source>
        <strain evidence="1">G10</strain>
    </source>
</reference>
<name>A0A9P5L0X7_PENCR</name>
<proteinExistence type="predicted"/>
<comment type="caution">
    <text evidence="1">The sequence shown here is derived from an EMBL/GenBank/DDBJ whole genome shotgun (WGS) entry which is preliminary data.</text>
</comment>
<dbReference type="InterPro" id="IPR012337">
    <property type="entry name" value="RNaseH-like_sf"/>
</dbReference>
<dbReference type="Proteomes" id="UP000701341">
    <property type="component" value="Unassembled WGS sequence"/>
</dbReference>
<sequence length="254" mass="28514">MAEVIRKVESKKKGNVPASEVVSIDLEFTFKTKEVLQIGLADLEEAKVLDCLTKYSEGIIVPSSSLFAVPLNPQQRVFEKKVGAYFTQDGKLDANEVVRKLQQAGISNKTIFLSWALWCFDLSFLRDWLEQEGFDDVLPGDENVCLVLNEFRDNVKAVIGTTCHDGGRFPLNLPTAFLVLFGENHPLSGRNHHALVDAQQLALMARLFIDLCKPPDERVYYQGPGIMKLGSGKRQRSLEESFSSMRSNKKARFS</sequence>
<keyword evidence="2" id="KW-1185">Reference proteome</keyword>
<gene>
    <name evidence="1" type="ORF">PCG10_010370</name>
</gene>
<dbReference type="SUPFAM" id="SSF53098">
    <property type="entry name" value="Ribonuclease H-like"/>
    <property type="match status" value="1"/>
</dbReference>
<dbReference type="AlphaFoldDB" id="A0A9P5L0X7"/>
<evidence type="ECO:0000313" key="1">
    <source>
        <dbReference type="EMBL" id="KAF7519128.1"/>
    </source>
</evidence>
<dbReference type="EMBL" id="JAAOZQ010000091">
    <property type="protein sequence ID" value="KAF7519128.1"/>
    <property type="molecule type" value="Genomic_DNA"/>
</dbReference>
<evidence type="ECO:0000313" key="2">
    <source>
        <dbReference type="Proteomes" id="UP000701341"/>
    </source>
</evidence>